<dbReference type="EMBL" id="JAQQDW010000067">
    <property type="protein sequence ID" value="MFM0106939.1"/>
    <property type="molecule type" value="Genomic_DNA"/>
</dbReference>
<gene>
    <name evidence="1" type="ORF">PQR01_26475</name>
</gene>
<organism evidence="1 2">
    <name type="scientific">Paraburkholderia rhynchosiae</name>
    <dbReference type="NCBI Taxonomy" id="487049"/>
    <lineage>
        <taxon>Bacteria</taxon>
        <taxon>Pseudomonadati</taxon>
        <taxon>Pseudomonadota</taxon>
        <taxon>Betaproteobacteria</taxon>
        <taxon>Burkholderiales</taxon>
        <taxon>Burkholderiaceae</taxon>
        <taxon>Paraburkholderia</taxon>
    </lineage>
</organism>
<sequence>MEAKDYDGRFSSTHRAHSRPVTLVAQELATLLRLRNVSAKTNAVTPDIIALHEAGLVHIIATENGDAVLALTVDGRVLLQSLGAEPAKRPPFPN</sequence>
<reference evidence="1 2" key="1">
    <citation type="journal article" date="2024" name="Chem. Sci.">
        <title>Discovery of megapolipeptins by genome mining of a Burkholderiales bacteria collection.</title>
        <authorList>
            <person name="Paulo B.S."/>
            <person name="Recchia M.J.J."/>
            <person name="Lee S."/>
            <person name="Fergusson C.H."/>
            <person name="Romanowski S.B."/>
            <person name="Hernandez A."/>
            <person name="Krull N."/>
            <person name="Liu D.Y."/>
            <person name="Cavanagh H."/>
            <person name="Bos A."/>
            <person name="Gray C.A."/>
            <person name="Murphy B.T."/>
            <person name="Linington R.G."/>
            <person name="Eustaquio A.S."/>
        </authorList>
    </citation>
    <scope>NUCLEOTIDE SEQUENCE [LARGE SCALE GENOMIC DNA]</scope>
    <source>
        <strain evidence="1 2">RL18-126-BIB-B</strain>
    </source>
</reference>
<keyword evidence="2" id="KW-1185">Reference proteome</keyword>
<comment type="caution">
    <text evidence="1">The sequence shown here is derived from an EMBL/GenBank/DDBJ whole genome shotgun (WGS) entry which is preliminary data.</text>
</comment>
<name>A0ACC7NII5_9BURK</name>
<dbReference type="Proteomes" id="UP001629235">
    <property type="component" value="Unassembled WGS sequence"/>
</dbReference>
<evidence type="ECO:0000313" key="2">
    <source>
        <dbReference type="Proteomes" id="UP001629235"/>
    </source>
</evidence>
<evidence type="ECO:0000313" key="1">
    <source>
        <dbReference type="EMBL" id="MFM0106939.1"/>
    </source>
</evidence>
<protein>
    <submittedName>
        <fullName evidence="1">Uncharacterized protein</fullName>
    </submittedName>
</protein>
<proteinExistence type="predicted"/>
<accession>A0ACC7NII5</accession>